<feature type="domain" description="NACHT" evidence="1">
    <location>
        <begin position="87"/>
        <end position="203"/>
    </location>
</feature>
<sequence length="575" mass="67326">MNIPKQLSDLIGKVTGLFAQEIIQIASNRLLEYQLQEYARCSATKTMLHRIYPVPLKRFYQPLSLEQKKNSERISTESYTMLAKSHQYLTILGSAGSGKSTLLKYLFVDCYESGYKIPLKIEFRHLNSFAGTLADFVFNEIFLFQKLGISTEIVERMLNSGDFALFFDGFDELDSNKISDVYVQFDAFVKRFPSNSYIVTSRPYTSIEMLPLFDNLKIGEMSREEVVLFIQKQVDSVEKELATKIIHTIETSKNDHLDSFLKNPLLLSMFILTFQAYSTVPLQLNEFYFQVFEALFSLHDVQSKMNYERERRSRLPKGELVGVLECFAFLSYFESAFAFSKSYINEKFNLIKREIQDTTKFDNDNLILDLKVSIGIFVEDGSRFAFSHASLQEYFASRYIKGLSEKNKIAFFRNLIENIYEVPFLVLRHRLFLQLMWEIDKRSATKYFIVPFLTFLIQKILLIKPKNRQEEFKIFQLIVWYYSTVDLDGSKINVFHEATMKYFELNLNINNSLSRNYALPIEIERKVDWQLIYGGLIHFKELMNDHLENIGLNLDLEEDRDSRMLFLVGKGPKRD</sequence>
<evidence type="ECO:0000313" key="2">
    <source>
        <dbReference type="EMBL" id="NIJ56178.1"/>
    </source>
</evidence>
<dbReference type="InterPro" id="IPR007111">
    <property type="entry name" value="NACHT_NTPase"/>
</dbReference>
<comment type="caution">
    <text evidence="2">The sequence shown here is derived from an EMBL/GenBank/DDBJ whole genome shotgun (WGS) entry which is preliminary data.</text>
</comment>
<reference evidence="2 3" key="1">
    <citation type="submission" date="2020-03" db="EMBL/GenBank/DDBJ databases">
        <title>Genomic Encyclopedia of Type Strains, Phase IV (KMG-IV): sequencing the most valuable type-strain genomes for metagenomic binning, comparative biology and taxonomic classification.</title>
        <authorList>
            <person name="Goeker M."/>
        </authorList>
    </citation>
    <scope>NUCLEOTIDE SEQUENCE [LARGE SCALE GENOMIC DNA]</scope>
    <source>
        <strain evidence="2 3">DSM 102865</strain>
    </source>
</reference>
<dbReference type="PANTHER" id="PTHR46844">
    <property type="entry name" value="SLR5058 PROTEIN"/>
    <property type="match status" value="1"/>
</dbReference>
<accession>A0ABX0UT83</accession>
<proteinExistence type="predicted"/>
<dbReference type="RefSeq" id="WP_167277264.1">
    <property type="nucleotide sequence ID" value="NZ_JAASQJ010000010.1"/>
</dbReference>
<keyword evidence="3" id="KW-1185">Reference proteome</keyword>
<dbReference type="Pfam" id="PF05729">
    <property type="entry name" value="NACHT"/>
    <property type="match status" value="1"/>
</dbReference>
<dbReference type="PROSITE" id="PS50837">
    <property type="entry name" value="NACHT"/>
    <property type="match status" value="1"/>
</dbReference>
<dbReference type="Proteomes" id="UP001179181">
    <property type="component" value="Unassembled WGS sequence"/>
</dbReference>
<dbReference type="SUPFAM" id="SSF52540">
    <property type="entry name" value="P-loop containing nucleoside triphosphate hydrolases"/>
    <property type="match status" value="1"/>
</dbReference>
<protein>
    <submittedName>
        <fullName evidence="2">NACHT family NTPase</fullName>
    </submittedName>
</protein>
<organism evidence="2 3">
    <name type="scientific">Dyadobacter arcticus</name>
    <dbReference type="NCBI Taxonomy" id="1078754"/>
    <lineage>
        <taxon>Bacteria</taxon>
        <taxon>Pseudomonadati</taxon>
        <taxon>Bacteroidota</taxon>
        <taxon>Cytophagia</taxon>
        <taxon>Cytophagales</taxon>
        <taxon>Spirosomataceae</taxon>
        <taxon>Dyadobacter</taxon>
    </lineage>
</organism>
<dbReference type="Gene3D" id="3.40.50.300">
    <property type="entry name" value="P-loop containing nucleotide triphosphate hydrolases"/>
    <property type="match status" value="1"/>
</dbReference>
<gene>
    <name evidence="2" type="ORF">FHS68_005378</name>
</gene>
<dbReference type="PANTHER" id="PTHR46844:SF1">
    <property type="entry name" value="SLR5058 PROTEIN"/>
    <property type="match status" value="1"/>
</dbReference>
<evidence type="ECO:0000259" key="1">
    <source>
        <dbReference type="PROSITE" id="PS50837"/>
    </source>
</evidence>
<dbReference type="InterPro" id="IPR027417">
    <property type="entry name" value="P-loop_NTPase"/>
</dbReference>
<name>A0ABX0UT83_9BACT</name>
<evidence type="ECO:0000313" key="3">
    <source>
        <dbReference type="Proteomes" id="UP001179181"/>
    </source>
</evidence>
<dbReference type="EMBL" id="JAASQJ010000010">
    <property type="protein sequence ID" value="NIJ56178.1"/>
    <property type="molecule type" value="Genomic_DNA"/>
</dbReference>